<evidence type="ECO:0000259" key="7">
    <source>
        <dbReference type="PROSITE" id="PS50885"/>
    </source>
</evidence>
<feature type="domain" description="Methyl-accepting transducer" evidence="6">
    <location>
        <begin position="273"/>
        <end position="502"/>
    </location>
</feature>
<accession>A0A254N6F6</accession>
<dbReference type="FunFam" id="1.10.287.950:FF:000001">
    <property type="entry name" value="Methyl-accepting chemotaxis sensory transducer"/>
    <property type="match status" value="1"/>
</dbReference>
<evidence type="ECO:0000259" key="6">
    <source>
        <dbReference type="PROSITE" id="PS50111"/>
    </source>
</evidence>
<comment type="subcellular location">
    <subcellularLocation>
        <location evidence="1">Membrane</location>
    </subcellularLocation>
</comment>
<dbReference type="PROSITE" id="PS50111">
    <property type="entry name" value="CHEMOTAXIS_TRANSDUC_2"/>
    <property type="match status" value="1"/>
</dbReference>
<dbReference type="SMART" id="SM00304">
    <property type="entry name" value="HAMP"/>
    <property type="match status" value="1"/>
</dbReference>
<dbReference type="GO" id="GO:0006935">
    <property type="term" value="P:chemotaxis"/>
    <property type="evidence" value="ECO:0007669"/>
    <property type="project" value="InterPro"/>
</dbReference>
<dbReference type="PANTHER" id="PTHR43531">
    <property type="entry name" value="PROTEIN ICFG"/>
    <property type="match status" value="1"/>
</dbReference>
<dbReference type="EMBL" id="NISI01000006">
    <property type="protein sequence ID" value="OWR03320.1"/>
    <property type="molecule type" value="Genomic_DNA"/>
</dbReference>
<dbReference type="InterPro" id="IPR004090">
    <property type="entry name" value="Chemotax_Me-accpt_rcpt"/>
</dbReference>
<keyword evidence="4" id="KW-0807">Transducer</keyword>
<dbReference type="GO" id="GO:0004888">
    <property type="term" value="F:transmembrane signaling receptor activity"/>
    <property type="evidence" value="ECO:0007669"/>
    <property type="project" value="InterPro"/>
</dbReference>
<dbReference type="PRINTS" id="PR00260">
    <property type="entry name" value="CHEMTRNSDUCR"/>
</dbReference>
<dbReference type="Pfam" id="PF00672">
    <property type="entry name" value="HAMP"/>
    <property type="match status" value="1"/>
</dbReference>
<dbReference type="Gene3D" id="1.10.287.950">
    <property type="entry name" value="Methyl-accepting chemotaxis protein"/>
    <property type="match status" value="1"/>
</dbReference>
<dbReference type="InterPro" id="IPR051310">
    <property type="entry name" value="MCP_chemotaxis"/>
</dbReference>
<dbReference type="GO" id="GO:0005886">
    <property type="term" value="C:plasma membrane"/>
    <property type="evidence" value="ECO:0007669"/>
    <property type="project" value="TreeGrafter"/>
</dbReference>
<dbReference type="InterPro" id="IPR004089">
    <property type="entry name" value="MCPsignal_dom"/>
</dbReference>
<evidence type="ECO:0000313" key="9">
    <source>
        <dbReference type="Proteomes" id="UP000197446"/>
    </source>
</evidence>
<comment type="similarity">
    <text evidence="3">Belongs to the methyl-accepting chemotaxis (MCP) protein family.</text>
</comment>
<gene>
    <name evidence="8" type="ORF">CDO81_15955</name>
</gene>
<reference evidence="8 9" key="1">
    <citation type="journal article" date="2007" name="Int. J. Syst. Evol. Microbiol.">
        <title>Description of Pelomonas aquatica sp. nov. and Pelomonas puraquae sp. nov., isolated from industrial and haemodialysis water.</title>
        <authorList>
            <person name="Gomila M."/>
            <person name="Bowien B."/>
            <person name="Falsen E."/>
            <person name="Moore E.R."/>
            <person name="Lalucat J."/>
        </authorList>
    </citation>
    <scope>NUCLEOTIDE SEQUENCE [LARGE SCALE GENOMIC DNA]</scope>
    <source>
        <strain evidence="8 9">CCUG 52769</strain>
    </source>
</reference>
<evidence type="ECO:0000256" key="2">
    <source>
        <dbReference type="ARBA" id="ARBA00022481"/>
    </source>
</evidence>
<dbReference type="Pfam" id="PF00015">
    <property type="entry name" value="MCPsignal"/>
    <property type="match status" value="1"/>
</dbReference>
<feature type="domain" description="HAMP" evidence="7">
    <location>
        <begin position="216"/>
        <end position="268"/>
    </location>
</feature>
<proteinExistence type="inferred from homology"/>
<dbReference type="PROSITE" id="PS50885">
    <property type="entry name" value="HAMP"/>
    <property type="match status" value="1"/>
</dbReference>
<keyword evidence="5" id="KW-0472">Membrane</keyword>
<evidence type="ECO:0000256" key="4">
    <source>
        <dbReference type="PROSITE-ProRule" id="PRU00284"/>
    </source>
</evidence>
<dbReference type="SMART" id="SM00283">
    <property type="entry name" value="MA"/>
    <property type="match status" value="1"/>
</dbReference>
<keyword evidence="9" id="KW-1185">Reference proteome</keyword>
<organism evidence="8 9">
    <name type="scientific">Roseateles puraquae</name>
    <dbReference type="NCBI Taxonomy" id="431059"/>
    <lineage>
        <taxon>Bacteria</taxon>
        <taxon>Pseudomonadati</taxon>
        <taxon>Pseudomonadota</taxon>
        <taxon>Betaproteobacteria</taxon>
        <taxon>Burkholderiales</taxon>
        <taxon>Sphaerotilaceae</taxon>
        <taxon>Roseateles</taxon>
    </lineage>
</organism>
<dbReference type="Proteomes" id="UP000197446">
    <property type="component" value="Unassembled WGS sequence"/>
</dbReference>
<dbReference type="GO" id="GO:0007165">
    <property type="term" value="P:signal transduction"/>
    <property type="evidence" value="ECO:0007669"/>
    <property type="project" value="UniProtKB-KW"/>
</dbReference>
<dbReference type="AlphaFoldDB" id="A0A254N6F6"/>
<name>A0A254N6F6_9BURK</name>
<evidence type="ECO:0000256" key="5">
    <source>
        <dbReference type="SAM" id="Phobius"/>
    </source>
</evidence>
<dbReference type="OrthoDB" id="343520at2"/>
<evidence type="ECO:0000256" key="1">
    <source>
        <dbReference type="ARBA" id="ARBA00004370"/>
    </source>
</evidence>
<sequence>MTVFKAAQAQPAGLSAAEVRKPYVEVSQQLGDLVEHVVDQSGLALDPDGDSYYLMAAGTVTLPDMLETFGLTRGALASLAADPQNIKLTAQAAARLAVDKKLLDQVDGDLKRVGEFNAALPVKDHMAKLGLARTFIAEMEPLVMQQAGEMPAPAEIVKRSTAAIDDLGKLQRAVAADLDRVLAAREVRLNGRIVAGTLLISLMALAGLYFFYCFFLSMRSGMRTLTQRMKAMASGDLTDTLVPKGQDETADLLRSLAEMQTSLRGTVRDVRQAADAIILSSQEVAAGSMDLSQRTEQAAANLEETASAMEEISATVASTTDGAQQAASAANGNVQLANRGGEVIEQVVGTMSGIEASSRRIGEIIGVIDSIAFQTNILALNAAVEAARAGEQGRGFAVVASEVRALAQRSAEAAREIKQLILESGERVDGGQKIVAEAGTTIRAIVDSTRQVGELLAAISSGAREQSQGISQVGTAIQELDQMTQQNAALVEQTAAASSAMRQHAEQLAAAVGVFRLP</sequence>
<keyword evidence="5" id="KW-1133">Transmembrane helix</keyword>
<evidence type="ECO:0000256" key="3">
    <source>
        <dbReference type="ARBA" id="ARBA00029447"/>
    </source>
</evidence>
<dbReference type="SUPFAM" id="SSF58104">
    <property type="entry name" value="Methyl-accepting chemotaxis protein (MCP) signaling domain"/>
    <property type="match status" value="1"/>
</dbReference>
<keyword evidence="2" id="KW-0488">Methylation</keyword>
<keyword evidence="5" id="KW-0812">Transmembrane</keyword>
<dbReference type="CDD" id="cd11386">
    <property type="entry name" value="MCP_signal"/>
    <property type="match status" value="1"/>
</dbReference>
<evidence type="ECO:0000313" key="8">
    <source>
        <dbReference type="EMBL" id="OWR03320.1"/>
    </source>
</evidence>
<dbReference type="CDD" id="cd06225">
    <property type="entry name" value="HAMP"/>
    <property type="match status" value="1"/>
</dbReference>
<dbReference type="InterPro" id="IPR003660">
    <property type="entry name" value="HAMP_dom"/>
</dbReference>
<comment type="caution">
    <text evidence="8">The sequence shown here is derived from an EMBL/GenBank/DDBJ whole genome shotgun (WGS) entry which is preliminary data.</text>
</comment>
<dbReference type="PANTHER" id="PTHR43531:SF14">
    <property type="entry name" value="METHYL-ACCEPTING CHEMOTAXIS PROTEIN I-RELATED"/>
    <property type="match status" value="1"/>
</dbReference>
<protein>
    <submittedName>
        <fullName evidence="8">Methyl-accepting chemotaxis protein</fullName>
    </submittedName>
</protein>
<feature type="transmembrane region" description="Helical" evidence="5">
    <location>
        <begin position="193"/>
        <end position="215"/>
    </location>
</feature>